<feature type="domain" description="SLC12A transporter C-terminal" evidence="8">
    <location>
        <begin position="714"/>
        <end position="988"/>
    </location>
</feature>
<evidence type="ECO:0000259" key="7">
    <source>
        <dbReference type="Pfam" id="PF00324"/>
    </source>
</evidence>
<evidence type="ECO:0000313" key="10">
    <source>
        <dbReference type="Proteomes" id="UP001152562"/>
    </source>
</evidence>
<dbReference type="GO" id="GO:0055078">
    <property type="term" value="P:sodium ion homeostasis"/>
    <property type="evidence" value="ECO:0007669"/>
    <property type="project" value="TreeGrafter"/>
</dbReference>
<feature type="transmembrane region" description="Helical" evidence="6">
    <location>
        <begin position="429"/>
        <end position="446"/>
    </location>
</feature>
<dbReference type="Gene3D" id="1.20.1740.10">
    <property type="entry name" value="Amino acid/polyamine transporter I"/>
    <property type="match status" value="1"/>
</dbReference>
<dbReference type="PANTHER" id="PTHR11827:SF48">
    <property type="entry name" value="GH09711P"/>
    <property type="match status" value="1"/>
</dbReference>
<dbReference type="Pfam" id="PF00324">
    <property type="entry name" value="AA_permease"/>
    <property type="match status" value="1"/>
</dbReference>
<feature type="domain" description="SLC12A transporter C-terminal" evidence="8">
    <location>
        <begin position="578"/>
        <end position="683"/>
    </location>
</feature>
<keyword evidence="10" id="KW-1185">Reference proteome</keyword>
<dbReference type="GO" id="GO:0006884">
    <property type="term" value="P:cell volume homeostasis"/>
    <property type="evidence" value="ECO:0007669"/>
    <property type="project" value="TreeGrafter"/>
</dbReference>
<feature type="transmembrane region" description="Helical" evidence="6">
    <location>
        <begin position="314"/>
        <end position="337"/>
    </location>
</feature>
<feature type="domain" description="Amino acid permease/ SLC12A" evidence="7">
    <location>
        <begin position="75"/>
        <end position="569"/>
    </location>
</feature>
<evidence type="ECO:0008006" key="11">
    <source>
        <dbReference type="Google" id="ProtNLM"/>
    </source>
</evidence>
<feature type="transmembrane region" description="Helical" evidence="6">
    <location>
        <begin position="103"/>
        <end position="126"/>
    </location>
</feature>
<evidence type="ECO:0000256" key="2">
    <source>
        <dbReference type="ARBA" id="ARBA00022692"/>
    </source>
</evidence>
<feature type="transmembrane region" description="Helical" evidence="6">
    <location>
        <begin position="71"/>
        <end position="91"/>
    </location>
</feature>
<dbReference type="GO" id="GO:0055064">
    <property type="term" value="P:chloride ion homeostasis"/>
    <property type="evidence" value="ECO:0007669"/>
    <property type="project" value="TreeGrafter"/>
</dbReference>
<proteinExistence type="predicted"/>
<feature type="transmembrane region" description="Helical" evidence="6">
    <location>
        <begin position="458"/>
        <end position="479"/>
    </location>
</feature>
<evidence type="ECO:0000256" key="6">
    <source>
        <dbReference type="SAM" id="Phobius"/>
    </source>
</evidence>
<gene>
    <name evidence="9" type="ORF">PIBRA_LOCUS3949</name>
</gene>
<feature type="transmembrane region" description="Helical" evidence="6">
    <location>
        <begin position="220"/>
        <end position="241"/>
    </location>
</feature>
<feature type="transmembrane region" description="Helical" evidence="6">
    <location>
        <begin position="491"/>
        <end position="524"/>
    </location>
</feature>
<dbReference type="Proteomes" id="UP001152562">
    <property type="component" value="Unassembled WGS sequence"/>
</dbReference>
<dbReference type="InterPro" id="IPR004842">
    <property type="entry name" value="SLC12A_fam"/>
</dbReference>
<feature type="region of interest" description="Disordered" evidence="5">
    <location>
        <begin position="775"/>
        <end position="803"/>
    </location>
</feature>
<comment type="subcellular location">
    <subcellularLocation>
        <location evidence="1">Membrane</location>
        <topology evidence="1">Multi-pass membrane protein</topology>
    </subcellularLocation>
</comment>
<dbReference type="Pfam" id="PF03522">
    <property type="entry name" value="SLC12"/>
    <property type="match status" value="2"/>
</dbReference>
<sequence length="990" mass="110717">MATETIDVEDQLLPCSENDSKPGRKVTEAISYRHLNTSELTGTTPVREEEKVKIKSKDPTPELRTYNIKLGWVQGVLIPCLLNIWGVMLFLRIAWIVAQAGIALTIAIICLSGVVCVITTLSLSAICTNGELHGGGVYYIVSRSLGAELGASVGIMFAFANAVAASMNTIGFCESLNDLLKSHNMKIMDNDVNDIRIIGAIALFVMCLICAFGMDWETKTQNFLITIIVSAILNYILGVFIGPLNTQQDAKGFVGLKLAQAKKNLMPDFRYSENQEHNLFSIFAMYFPAVTGVQAGANICGDLKDPATAIPKGTLIALAISISSYLIMATLCGFAALRDASGHVEDLLAGNIDACKPNCPYGLHNNYGIMQLMALSSELIYAGCWAATLSTALTNLLSVPRLIQALGVDKIYPGLIFFSKRYGKHGEPYRGYVLTFLVSLLFLLIADLNTIAPLITNFYLASYALINFCTFHAAIVMSINWRPSFQYYNRWISLFGFLMCIVIMMIISWMMALLTVSIFLTLYLIVLYRKPDVSWGSSTEAQRYKEIISALVQMSYVTENVRTYNPQLLVLAGGPYLRPALLDLGQFITNTGSFMIVANIDECHLSYTERAMQQQVGEEWLHTRKERGFYVVVDGCSLEDGLRNLIQCSGLGRVSPNIMLIGYKNNWQKAPFNKVKTYVKLIQILMLLGCINLNSLTTRRNDNVILVYHDHRIAFDQQLAVAILRVPLTVPPRNATQVKHQNSQTSLQDEIHTQVLTIMNADSDIEIVIKVDEPDEDNAGESSPPPEEQQHITEQQRQRHGKSGVFRPLELNEENNLDSWWLYDDGGLNVLLSYIIAIRGFHAMPLRIFALARTCHRIEEAEAGMEALLHKFRVEFSCLKMIKGLYDPPQSETKEMFNMMIERFRTDVESDVLITNEELERLNQKTDRYLRLRELVIENSSNASLIVMSLPRPRPNTVSAALYMTWLEVLSNDLPPLLFVRGNDTSVLGV</sequence>
<evidence type="ECO:0000259" key="8">
    <source>
        <dbReference type="Pfam" id="PF03522"/>
    </source>
</evidence>
<dbReference type="InterPro" id="IPR004841">
    <property type="entry name" value="AA-permease/SLC12A_dom"/>
</dbReference>
<evidence type="ECO:0000256" key="1">
    <source>
        <dbReference type="ARBA" id="ARBA00004141"/>
    </source>
</evidence>
<evidence type="ECO:0000256" key="3">
    <source>
        <dbReference type="ARBA" id="ARBA00022989"/>
    </source>
</evidence>
<dbReference type="EMBL" id="CALOZG010000004">
    <property type="protein sequence ID" value="CAH4022253.1"/>
    <property type="molecule type" value="Genomic_DNA"/>
</dbReference>
<dbReference type="GO" id="GO:0016020">
    <property type="term" value="C:membrane"/>
    <property type="evidence" value="ECO:0007669"/>
    <property type="project" value="UniProtKB-SubCell"/>
</dbReference>
<organism evidence="9 10">
    <name type="scientific">Pieris brassicae</name>
    <name type="common">White butterfly</name>
    <name type="synonym">Large white butterfly</name>
    <dbReference type="NCBI Taxonomy" id="7116"/>
    <lineage>
        <taxon>Eukaryota</taxon>
        <taxon>Metazoa</taxon>
        <taxon>Ecdysozoa</taxon>
        <taxon>Arthropoda</taxon>
        <taxon>Hexapoda</taxon>
        <taxon>Insecta</taxon>
        <taxon>Pterygota</taxon>
        <taxon>Neoptera</taxon>
        <taxon>Endopterygota</taxon>
        <taxon>Lepidoptera</taxon>
        <taxon>Glossata</taxon>
        <taxon>Ditrysia</taxon>
        <taxon>Papilionoidea</taxon>
        <taxon>Pieridae</taxon>
        <taxon>Pierinae</taxon>
        <taxon>Pieris</taxon>
    </lineage>
</organism>
<evidence type="ECO:0000256" key="5">
    <source>
        <dbReference type="SAM" id="MobiDB-lite"/>
    </source>
</evidence>
<keyword evidence="2 6" id="KW-0812">Transmembrane</keyword>
<dbReference type="PANTHER" id="PTHR11827">
    <property type="entry name" value="SOLUTE CARRIER FAMILY 12, CATION COTRANSPORTERS"/>
    <property type="match status" value="1"/>
</dbReference>
<accession>A0A9P0TAH6</accession>
<dbReference type="GO" id="GO:0008511">
    <property type="term" value="F:sodium:potassium:chloride symporter activity"/>
    <property type="evidence" value="ECO:0007669"/>
    <property type="project" value="TreeGrafter"/>
</dbReference>
<comment type="caution">
    <text evidence="9">The sequence shown here is derived from an EMBL/GenBank/DDBJ whole genome shotgun (WGS) entry which is preliminary data.</text>
</comment>
<dbReference type="AlphaFoldDB" id="A0A9P0TAH6"/>
<evidence type="ECO:0000256" key="4">
    <source>
        <dbReference type="ARBA" id="ARBA00023136"/>
    </source>
</evidence>
<reference evidence="9" key="1">
    <citation type="submission" date="2022-05" db="EMBL/GenBank/DDBJ databases">
        <authorList>
            <person name="Okamura Y."/>
        </authorList>
    </citation>
    <scope>NUCLEOTIDE SEQUENCE</scope>
</reference>
<dbReference type="GO" id="GO:1990573">
    <property type="term" value="P:potassium ion import across plasma membrane"/>
    <property type="evidence" value="ECO:0007669"/>
    <property type="project" value="TreeGrafter"/>
</dbReference>
<protein>
    <recommendedName>
        <fullName evidence="11">Amino acid permease/ SLC12A domain-containing protein</fullName>
    </recommendedName>
</protein>
<dbReference type="GO" id="GO:0055075">
    <property type="term" value="P:potassium ion homeostasis"/>
    <property type="evidence" value="ECO:0007669"/>
    <property type="project" value="TreeGrafter"/>
</dbReference>
<keyword evidence="4 6" id="KW-0472">Membrane</keyword>
<feature type="compositionally biased region" description="Basic and acidic residues" evidence="5">
    <location>
        <begin position="788"/>
        <end position="797"/>
    </location>
</feature>
<keyword evidence="3 6" id="KW-1133">Transmembrane helix</keyword>
<name>A0A9P0TAH6_PIEBR</name>
<dbReference type="InterPro" id="IPR018491">
    <property type="entry name" value="SLC12_C"/>
</dbReference>
<evidence type="ECO:0000313" key="9">
    <source>
        <dbReference type="EMBL" id="CAH4022253.1"/>
    </source>
</evidence>
<dbReference type="FunFam" id="1.20.1740.10:FF:000022">
    <property type="entry name" value="Bumetanide-sensitive na-k-cl cotransport protein"/>
    <property type="match status" value="1"/>
</dbReference>
<feature type="transmembrane region" description="Helical" evidence="6">
    <location>
        <begin position="194"/>
        <end position="214"/>
    </location>
</feature>